<gene>
    <name evidence="1" type="ORF">ElyMa_006575100</name>
</gene>
<accession>A0AAV4IFC0</accession>
<dbReference type="AlphaFoldDB" id="A0AAV4IFC0"/>
<name>A0AAV4IFC0_9GAST</name>
<evidence type="ECO:0000313" key="1">
    <source>
        <dbReference type="EMBL" id="GFS07702.1"/>
    </source>
</evidence>
<dbReference type="Proteomes" id="UP000762676">
    <property type="component" value="Unassembled WGS sequence"/>
</dbReference>
<organism evidence="1 2">
    <name type="scientific">Elysia marginata</name>
    <dbReference type="NCBI Taxonomy" id="1093978"/>
    <lineage>
        <taxon>Eukaryota</taxon>
        <taxon>Metazoa</taxon>
        <taxon>Spiralia</taxon>
        <taxon>Lophotrochozoa</taxon>
        <taxon>Mollusca</taxon>
        <taxon>Gastropoda</taxon>
        <taxon>Heterobranchia</taxon>
        <taxon>Euthyneura</taxon>
        <taxon>Panpulmonata</taxon>
        <taxon>Sacoglossa</taxon>
        <taxon>Placobranchoidea</taxon>
        <taxon>Plakobranchidae</taxon>
        <taxon>Elysia</taxon>
    </lineage>
</organism>
<comment type="caution">
    <text evidence="1">The sequence shown here is derived from an EMBL/GenBank/DDBJ whole genome shotgun (WGS) entry which is preliminary data.</text>
</comment>
<protein>
    <submittedName>
        <fullName evidence="1">Uncharacterized protein</fullName>
    </submittedName>
</protein>
<keyword evidence="2" id="KW-1185">Reference proteome</keyword>
<sequence length="82" mass="9432">MNGISPQLLGLDYRIPPRKMLINKSKDGEKRAGFGLKRYVREDIRDARKVAISLILVLSDMGYVTKTSHLILHRVRSRALER</sequence>
<reference evidence="1 2" key="1">
    <citation type="journal article" date="2021" name="Elife">
        <title>Chloroplast acquisition without the gene transfer in kleptoplastic sea slugs, Plakobranchus ocellatus.</title>
        <authorList>
            <person name="Maeda T."/>
            <person name="Takahashi S."/>
            <person name="Yoshida T."/>
            <person name="Shimamura S."/>
            <person name="Takaki Y."/>
            <person name="Nagai Y."/>
            <person name="Toyoda A."/>
            <person name="Suzuki Y."/>
            <person name="Arimoto A."/>
            <person name="Ishii H."/>
            <person name="Satoh N."/>
            <person name="Nishiyama T."/>
            <person name="Hasebe M."/>
            <person name="Maruyama T."/>
            <person name="Minagawa J."/>
            <person name="Obokata J."/>
            <person name="Shigenobu S."/>
        </authorList>
    </citation>
    <scope>NUCLEOTIDE SEQUENCE [LARGE SCALE GENOMIC DNA]</scope>
</reference>
<proteinExistence type="predicted"/>
<evidence type="ECO:0000313" key="2">
    <source>
        <dbReference type="Proteomes" id="UP000762676"/>
    </source>
</evidence>
<dbReference type="EMBL" id="BMAT01013219">
    <property type="protein sequence ID" value="GFS07702.1"/>
    <property type="molecule type" value="Genomic_DNA"/>
</dbReference>